<sequence length="154" mass="17501">MYSRLSKLPQRKNMEKQLKKIQTNLLQGLVLMPKDLSQIRNSKQFLAGIYWLCNANSFINGDRRKNTMEAMNLACGVKLYSSKYPLMEEKKVILGEQSCFSLFPSSLNTMLKNKYDSQMKSLETLLSKSKKKSFAAVNRDNNSNGSHGGYCNGI</sequence>
<reference evidence="1" key="1">
    <citation type="submission" date="2014-07" db="EMBL/GenBank/DDBJ databases">
        <authorList>
            <person name="Martin A.A"/>
            <person name="De Silva N."/>
        </authorList>
    </citation>
    <scope>NUCLEOTIDE SEQUENCE</scope>
</reference>
<name>A0A0K0EUR9_STRVS</name>
<accession>A0A0K0EUR9</accession>
<evidence type="ECO:0000313" key="1">
    <source>
        <dbReference type="Proteomes" id="UP000035680"/>
    </source>
</evidence>
<reference evidence="2" key="2">
    <citation type="submission" date="2015-08" db="UniProtKB">
        <authorList>
            <consortium name="WormBaseParasite"/>
        </authorList>
    </citation>
    <scope>IDENTIFICATION</scope>
</reference>
<proteinExistence type="predicted"/>
<keyword evidence="1" id="KW-1185">Reference proteome</keyword>
<organism evidence="1 2">
    <name type="scientific">Strongyloides venezuelensis</name>
    <name type="common">Threadworm</name>
    <dbReference type="NCBI Taxonomy" id="75913"/>
    <lineage>
        <taxon>Eukaryota</taxon>
        <taxon>Metazoa</taxon>
        <taxon>Ecdysozoa</taxon>
        <taxon>Nematoda</taxon>
        <taxon>Chromadorea</taxon>
        <taxon>Rhabditida</taxon>
        <taxon>Tylenchina</taxon>
        <taxon>Panagrolaimomorpha</taxon>
        <taxon>Strongyloidoidea</taxon>
        <taxon>Strongyloididae</taxon>
        <taxon>Strongyloides</taxon>
    </lineage>
</organism>
<dbReference type="WBParaSite" id="SVE_0026400.1">
    <property type="protein sequence ID" value="SVE_0026400.1"/>
    <property type="gene ID" value="SVE_0026400"/>
</dbReference>
<evidence type="ECO:0000313" key="2">
    <source>
        <dbReference type="WBParaSite" id="SVE_0026400.1"/>
    </source>
</evidence>
<dbReference type="Proteomes" id="UP000035680">
    <property type="component" value="Unassembled WGS sequence"/>
</dbReference>
<protein>
    <submittedName>
        <fullName evidence="2">Uncharacterized protein</fullName>
    </submittedName>
</protein>
<dbReference type="AlphaFoldDB" id="A0A0K0EUR9"/>